<dbReference type="GO" id="GO:0045892">
    <property type="term" value="P:negative regulation of DNA-templated transcription"/>
    <property type="evidence" value="ECO:0000318"/>
    <property type="project" value="GO_Central"/>
</dbReference>
<organism evidence="2">
    <name type="scientific">Danio rerio</name>
    <name type="common">Zebrafish</name>
    <name type="synonym">Brachydanio rerio</name>
    <dbReference type="NCBI Taxonomy" id="7955"/>
    <lineage>
        <taxon>Eukaryota</taxon>
        <taxon>Metazoa</taxon>
        <taxon>Chordata</taxon>
        <taxon>Craniata</taxon>
        <taxon>Vertebrata</taxon>
        <taxon>Euteleostomi</taxon>
        <taxon>Actinopterygii</taxon>
        <taxon>Neopterygii</taxon>
        <taxon>Teleostei</taxon>
        <taxon>Ostariophysi</taxon>
        <taxon>Cypriniformes</taxon>
        <taxon>Danionidae</taxon>
        <taxon>Danioninae</taxon>
        <taxon>Danio</taxon>
    </lineage>
</organism>
<evidence type="ECO:0000313" key="3">
    <source>
        <dbReference type="Proteomes" id="UP000000437"/>
    </source>
</evidence>
<feature type="region of interest" description="Disordered" evidence="1">
    <location>
        <begin position="1"/>
        <end position="50"/>
    </location>
</feature>
<dbReference type="AGR" id="ZFIN:ZDB-GENE-091204-292"/>
<dbReference type="Ensembl" id="ENSDART00000144633.4">
    <property type="protein sequence ID" value="ENSDARP00000122093.2"/>
    <property type="gene ID" value="ENSDARG00000078095.6"/>
</dbReference>
<proteinExistence type="predicted"/>
<name>A0A2R9YJG4_DANRE</name>
<evidence type="ECO:0000313" key="2">
    <source>
        <dbReference type="Ensembl" id="ENSDARP00000122093"/>
    </source>
</evidence>
<dbReference type="GO" id="GO:0042754">
    <property type="term" value="P:negative regulation of circadian rhythm"/>
    <property type="evidence" value="ECO:0007669"/>
    <property type="project" value="InterPro"/>
</dbReference>
<reference evidence="2" key="1">
    <citation type="submission" date="2011-07" db="UniProtKB">
        <authorList>
            <consortium name="Ensembl"/>
        </authorList>
    </citation>
    <scope>IDENTIFICATION</scope>
    <source>
        <strain evidence="2">Tuebingen</strain>
    </source>
</reference>
<dbReference type="EMBL" id="CU856543">
    <property type="status" value="NOT_ANNOTATED_CDS"/>
    <property type="molecule type" value="Genomic_DNA"/>
</dbReference>
<keyword evidence="3" id="KW-1185">Reference proteome</keyword>
<dbReference type="PaxDb" id="7955-ENSDARP00000122093"/>
<accession>A0A2R9YJG4</accession>
<dbReference type="OMA" id="WQCPRTT"/>
<protein>
    <submittedName>
        <fullName evidence="2 4">CLOCK-interacting pacemaker</fullName>
    </submittedName>
</protein>
<dbReference type="Pfam" id="PF15800">
    <property type="entry name" value="CiPC"/>
    <property type="match status" value="2"/>
</dbReference>
<accession>A0A8M2BHL5</accession>
<feature type="region of interest" description="Disordered" evidence="1">
    <location>
        <begin position="136"/>
        <end position="194"/>
    </location>
</feature>
<dbReference type="PANTHER" id="PTHR34648">
    <property type="entry name" value="CLOCK-INTERACTING PACEMAKER"/>
    <property type="match status" value="1"/>
</dbReference>
<dbReference type="CTD" id="101883257"/>
<evidence type="ECO:0000256" key="1">
    <source>
        <dbReference type="SAM" id="MobiDB-lite"/>
    </source>
</evidence>
<dbReference type="Proteomes" id="UP000000437">
    <property type="component" value="Chromosome 20"/>
</dbReference>
<feature type="compositionally biased region" description="Low complexity" evidence="1">
    <location>
        <begin position="146"/>
        <end position="166"/>
    </location>
</feature>
<dbReference type="ZFIN" id="ZDB-GENE-091204-292">
    <property type="gene designation" value="cipcb"/>
</dbReference>
<sequence length="316" mass="34886">MKGEAHLRAMGRFKNRRMEKSKKDSERDSGFSDSSAVDQTDADDDSRPHTSQLTAVVGGALQGLQPMIIMNNVVLNQPSESSASLKPWFSPAVEVLQQPQVVFLQPVVPQRSSNTPKTQLSKRRRHKKYLPILKSYARIAPHPHKSSTSSSVSSSSSTSSIRSSASNPTEHRQTDATPPVASVHPQNTPADGAKDTECMLASQTAECTLASQSTERTLASKSTECTLAAQSTLAIPLHSETESKTKRFCNTYNILSKSGLLDITLRTKELIRQNRRTQTELDRLRKHTELFLEALQTGDAEIWSRLQTDMETHTSS</sequence>
<dbReference type="AlphaFoldDB" id="A0A2R9YJG4"/>
<evidence type="ECO:0000313" key="5">
    <source>
        <dbReference type="ZFIN" id="ZDB-GENE-091204-292"/>
    </source>
</evidence>
<dbReference type="PANTHER" id="PTHR34648:SF6">
    <property type="entry name" value="CLOCK-INTERACTING PACEMAKER-RELATED"/>
    <property type="match status" value="1"/>
</dbReference>
<dbReference type="Bgee" id="ENSDARG00000078095">
    <property type="expression patterns" value="Expressed in retina and 19 other cell types or tissues"/>
</dbReference>
<dbReference type="GeneID" id="101883257"/>
<gene>
    <name evidence="2 4 5" type="primary">cipcb</name>
</gene>
<dbReference type="RefSeq" id="XP_005170287.1">
    <property type="nucleotide sequence ID" value="XM_005170230.5"/>
</dbReference>
<dbReference type="GO" id="GO:0005634">
    <property type="term" value="C:nucleus"/>
    <property type="evidence" value="ECO:0000318"/>
    <property type="project" value="GO_Central"/>
</dbReference>
<evidence type="ECO:0000313" key="4">
    <source>
        <dbReference type="RefSeq" id="XP_005170287.1"/>
    </source>
</evidence>
<dbReference type="GeneTree" id="ENSGT00510000048522"/>
<feature type="region of interest" description="Disordered" evidence="1">
    <location>
        <begin position="108"/>
        <end position="127"/>
    </location>
</feature>
<feature type="compositionally biased region" description="Basic and acidic residues" evidence="1">
    <location>
        <begin position="16"/>
        <end position="30"/>
    </location>
</feature>
<dbReference type="InterPro" id="IPR031602">
    <property type="entry name" value="CIPC"/>
</dbReference>
<dbReference type="KEGG" id="dre:101883257"/>
<dbReference type="OrthoDB" id="6374619at2759"/>
<reference evidence="2 3" key="2">
    <citation type="journal article" date="2013" name="Nature">
        <title>The zebrafish reference genome sequence and its relationship to the human genome.</title>
        <authorList>
            <consortium name="Genome Reference Consortium Zebrafish"/>
            <person name="Howe K."/>
            <person name="Clark M.D."/>
            <person name="Torroja C.F."/>
            <person name="Torrance J."/>
            <person name="Berthelot C."/>
            <person name="Muffato M."/>
            <person name="Collins J.E."/>
            <person name="Humphray S."/>
            <person name="McLaren K."/>
            <person name="Matthews L."/>
            <person name="McLaren S."/>
            <person name="Sealy I."/>
            <person name="Caccamo M."/>
            <person name="Churcher C."/>
            <person name="Scott C."/>
            <person name="Barrett J.C."/>
            <person name="Koch R."/>
            <person name="Rauch G.J."/>
            <person name="White S."/>
            <person name="Chow W."/>
            <person name="Kilian B."/>
            <person name="Quintais L.T."/>
            <person name="Guerra-Assuncao J.A."/>
            <person name="Zhou Y."/>
            <person name="Gu Y."/>
            <person name="Yen J."/>
            <person name="Vogel J.H."/>
            <person name="Eyre T."/>
            <person name="Redmond S."/>
            <person name="Banerjee R."/>
            <person name="Chi J."/>
            <person name="Fu B."/>
            <person name="Langley E."/>
            <person name="Maguire S.F."/>
            <person name="Laird G.K."/>
            <person name="Lloyd D."/>
            <person name="Kenyon E."/>
            <person name="Donaldson S."/>
            <person name="Sehra H."/>
            <person name="Almeida-King J."/>
            <person name="Loveland J."/>
            <person name="Trevanion S."/>
            <person name="Jones M."/>
            <person name="Quail M."/>
            <person name="Willey D."/>
            <person name="Hunt A."/>
            <person name="Burton J."/>
            <person name="Sims S."/>
            <person name="McLay K."/>
            <person name="Plumb B."/>
            <person name="Davis J."/>
            <person name="Clee C."/>
            <person name="Oliver K."/>
            <person name="Clark R."/>
            <person name="Riddle C."/>
            <person name="Elliot D."/>
            <person name="Eliott D."/>
            <person name="Threadgold G."/>
            <person name="Harden G."/>
            <person name="Ware D."/>
            <person name="Begum S."/>
            <person name="Mortimore B."/>
            <person name="Mortimer B."/>
            <person name="Kerry G."/>
            <person name="Heath P."/>
            <person name="Phillimore B."/>
            <person name="Tracey A."/>
            <person name="Corby N."/>
            <person name="Dunn M."/>
            <person name="Johnson C."/>
            <person name="Wood J."/>
            <person name="Clark S."/>
            <person name="Pelan S."/>
            <person name="Griffiths G."/>
            <person name="Smith M."/>
            <person name="Glithero R."/>
            <person name="Howden P."/>
            <person name="Barker N."/>
            <person name="Lloyd C."/>
            <person name="Stevens C."/>
            <person name="Harley J."/>
            <person name="Holt K."/>
            <person name="Panagiotidis G."/>
            <person name="Lovell J."/>
            <person name="Beasley H."/>
            <person name="Henderson C."/>
            <person name="Gordon D."/>
            <person name="Auger K."/>
            <person name="Wright D."/>
            <person name="Collins J."/>
            <person name="Raisen C."/>
            <person name="Dyer L."/>
            <person name="Leung K."/>
            <person name="Robertson L."/>
            <person name="Ambridge K."/>
            <person name="Leongamornlert D."/>
            <person name="McGuire S."/>
            <person name="Gilderthorp R."/>
            <person name="Griffiths C."/>
            <person name="Manthravadi D."/>
            <person name="Nichol S."/>
            <person name="Barker G."/>
            <person name="Whitehead S."/>
            <person name="Kay M."/>
            <person name="Brown J."/>
            <person name="Murnane C."/>
            <person name="Gray E."/>
            <person name="Humphries M."/>
            <person name="Sycamore N."/>
            <person name="Barker D."/>
            <person name="Saunders D."/>
            <person name="Wallis J."/>
            <person name="Babbage A."/>
            <person name="Hammond S."/>
            <person name="Mashreghi-Mohammadi M."/>
            <person name="Barr L."/>
            <person name="Martin S."/>
            <person name="Wray P."/>
            <person name="Ellington A."/>
            <person name="Matthews N."/>
            <person name="Ellwood M."/>
            <person name="Woodmansey R."/>
            <person name="Clark G."/>
            <person name="Cooper J."/>
            <person name="Cooper J."/>
            <person name="Tromans A."/>
            <person name="Grafham D."/>
            <person name="Skuce C."/>
            <person name="Pandian R."/>
            <person name="Andrews R."/>
            <person name="Harrison E."/>
            <person name="Kimberley A."/>
            <person name="Garnett J."/>
            <person name="Fosker N."/>
            <person name="Hall R."/>
            <person name="Garner P."/>
            <person name="Kelly D."/>
            <person name="Bird C."/>
            <person name="Palmer S."/>
            <person name="Gehring I."/>
            <person name="Berger A."/>
            <person name="Dooley C.M."/>
            <person name="Ersan-Urun Z."/>
            <person name="Eser C."/>
            <person name="Geiger H."/>
            <person name="Geisler M."/>
            <person name="Karotki L."/>
            <person name="Kirn A."/>
            <person name="Konantz J."/>
            <person name="Konantz M."/>
            <person name="Oberlander M."/>
            <person name="Rudolph-Geiger S."/>
            <person name="Teucke M."/>
            <person name="Lanz C."/>
            <person name="Raddatz G."/>
            <person name="Osoegawa K."/>
            <person name="Zhu B."/>
            <person name="Rapp A."/>
            <person name="Widaa S."/>
            <person name="Langford C."/>
            <person name="Yang F."/>
            <person name="Schuster S.C."/>
            <person name="Carter N.P."/>
            <person name="Harrow J."/>
            <person name="Ning Z."/>
            <person name="Herrero J."/>
            <person name="Searle S.M."/>
            <person name="Enright A."/>
            <person name="Geisler R."/>
            <person name="Plasterk R.H."/>
            <person name="Lee C."/>
            <person name="Westerfield M."/>
            <person name="de Jong P.J."/>
            <person name="Zon L.I."/>
            <person name="Postlethwait J.H."/>
            <person name="Nusslein-Volhard C."/>
            <person name="Hubbard T.J."/>
            <person name="Roest Crollius H."/>
            <person name="Rogers J."/>
            <person name="Stemple D.L."/>
        </authorList>
    </citation>
    <scope>NUCLEOTIDE SEQUENCE [LARGE SCALE GENOMIC DNA]</scope>
    <source>
        <strain evidence="2">Tuebingen</strain>
    </source>
</reference>
<dbReference type="ExpressionAtlas" id="A0A2R9YJG4">
    <property type="expression patterns" value="baseline and differential"/>
</dbReference>
<reference evidence="4" key="3">
    <citation type="submission" date="2025-04" db="UniProtKB">
        <authorList>
            <consortium name="RefSeq"/>
        </authorList>
    </citation>
    <scope>IDENTIFICATION</scope>
    <source>
        <strain evidence="4">Tuebingen</strain>
    </source>
</reference>